<feature type="domain" description="HMA" evidence="11">
    <location>
        <begin position="13"/>
        <end position="76"/>
    </location>
</feature>
<accession>A0ABS5SXX5</accession>
<reference evidence="12 13" key="1">
    <citation type="submission" date="2020-04" db="EMBL/GenBank/DDBJ databases">
        <title>Genome sequencing of Rosenbergiella species.</title>
        <authorList>
            <person name="Alvarez-Perez S."/>
            <person name="Lievens B."/>
        </authorList>
    </citation>
    <scope>NUCLEOTIDE SEQUENCE [LARGE SCALE GENOMIC DNA]</scope>
    <source>
        <strain evidence="12 13">S61</strain>
    </source>
</reference>
<evidence type="ECO:0000256" key="2">
    <source>
        <dbReference type="ARBA" id="ARBA00006024"/>
    </source>
</evidence>
<evidence type="ECO:0000256" key="7">
    <source>
        <dbReference type="ARBA" id="ARBA00022967"/>
    </source>
</evidence>
<evidence type="ECO:0000256" key="10">
    <source>
        <dbReference type="RuleBase" id="RU362081"/>
    </source>
</evidence>
<evidence type="ECO:0000256" key="5">
    <source>
        <dbReference type="ARBA" id="ARBA00022741"/>
    </source>
</evidence>
<dbReference type="PROSITE" id="PS00154">
    <property type="entry name" value="ATPASE_E1_E2"/>
    <property type="match status" value="1"/>
</dbReference>
<dbReference type="PANTHER" id="PTHR43520:SF8">
    <property type="entry name" value="P-TYPE CU(+) TRANSPORTER"/>
    <property type="match status" value="1"/>
</dbReference>
<gene>
    <name evidence="12" type="ORF">HH682_11095</name>
</gene>
<evidence type="ECO:0000256" key="3">
    <source>
        <dbReference type="ARBA" id="ARBA00022692"/>
    </source>
</evidence>
<dbReference type="RefSeq" id="WP_214237614.1">
    <property type="nucleotide sequence ID" value="NZ_JABBFR010000014.1"/>
</dbReference>
<feature type="transmembrane region" description="Helical" evidence="10">
    <location>
        <begin position="171"/>
        <end position="193"/>
    </location>
</feature>
<dbReference type="InterPro" id="IPR036412">
    <property type="entry name" value="HAD-like_sf"/>
</dbReference>
<keyword evidence="6 10" id="KW-0067">ATP-binding</keyword>
<dbReference type="InterPro" id="IPR023298">
    <property type="entry name" value="ATPase_P-typ_TM_dom_sf"/>
</dbReference>
<keyword evidence="4 10" id="KW-0479">Metal-binding</keyword>
<evidence type="ECO:0000256" key="8">
    <source>
        <dbReference type="ARBA" id="ARBA00022989"/>
    </source>
</evidence>
<dbReference type="SFLD" id="SFLDF00027">
    <property type="entry name" value="p-type_atpase"/>
    <property type="match status" value="1"/>
</dbReference>
<dbReference type="CDD" id="cd00371">
    <property type="entry name" value="HMA"/>
    <property type="match status" value="1"/>
</dbReference>
<feature type="transmembrane region" description="Helical" evidence="10">
    <location>
        <begin position="357"/>
        <end position="379"/>
    </location>
</feature>
<keyword evidence="8 10" id="KW-1133">Transmembrane helix</keyword>
<dbReference type="SUPFAM" id="SSF81653">
    <property type="entry name" value="Calcium ATPase, transduction domain A"/>
    <property type="match status" value="1"/>
</dbReference>
<feature type="transmembrane region" description="Helical" evidence="10">
    <location>
        <begin position="385"/>
        <end position="408"/>
    </location>
</feature>
<dbReference type="SUPFAM" id="SSF55008">
    <property type="entry name" value="HMA, heavy metal-associated domain"/>
    <property type="match status" value="1"/>
</dbReference>
<evidence type="ECO:0000313" key="13">
    <source>
        <dbReference type="Proteomes" id="UP000790096"/>
    </source>
</evidence>
<dbReference type="SUPFAM" id="SSF56784">
    <property type="entry name" value="HAD-like"/>
    <property type="match status" value="1"/>
</dbReference>
<dbReference type="InterPro" id="IPR008250">
    <property type="entry name" value="ATPase_P-typ_transduc_dom_A_sf"/>
</dbReference>
<feature type="transmembrane region" description="Helical" evidence="10">
    <location>
        <begin position="140"/>
        <end position="159"/>
    </location>
</feature>
<dbReference type="Gene3D" id="2.70.150.10">
    <property type="entry name" value="Calcium-transporting ATPase, cytoplasmic transduction domain A"/>
    <property type="match status" value="1"/>
</dbReference>
<comment type="subcellular location">
    <subcellularLocation>
        <location evidence="10">Cell membrane</location>
    </subcellularLocation>
    <subcellularLocation>
        <location evidence="1">Endomembrane system</location>
        <topology evidence="1">Multi-pass membrane protein</topology>
    </subcellularLocation>
</comment>
<dbReference type="PROSITE" id="PS01047">
    <property type="entry name" value="HMA_1"/>
    <property type="match status" value="1"/>
</dbReference>
<dbReference type="Gene3D" id="3.40.1110.10">
    <property type="entry name" value="Calcium-transporting ATPase, cytoplasmic domain N"/>
    <property type="match status" value="1"/>
</dbReference>
<dbReference type="NCBIfam" id="TIGR01511">
    <property type="entry name" value="ATPase-IB1_Cu"/>
    <property type="match status" value="1"/>
</dbReference>
<dbReference type="PRINTS" id="PR00119">
    <property type="entry name" value="CATATPASE"/>
</dbReference>
<evidence type="ECO:0000256" key="1">
    <source>
        <dbReference type="ARBA" id="ARBA00004127"/>
    </source>
</evidence>
<feature type="transmembrane region" description="Helical" evidence="10">
    <location>
        <begin position="701"/>
        <end position="723"/>
    </location>
</feature>
<dbReference type="Gene3D" id="3.30.70.100">
    <property type="match status" value="1"/>
</dbReference>
<dbReference type="Pfam" id="PF00122">
    <property type="entry name" value="E1-E2_ATPase"/>
    <property type="match status" value="1"/>
</dbReference>
<evidence type="ECO:0000313" key="12">
    <source>
        <dbReference type="EMBL" id="MBT0724957.1"/>
    </source>
</evidence>
<dbReference type="PANTHER" id="PTHR43520">
    <property type="entry name" value="ATP7, ISOFORM B"/>
    <property type="match status" value="1"/>
</dbReference>
<dbReference type="InterPro" id="IPR059000">
    <property type="entry name" value="ATPase_P-type_domA"/>
</dbReference>
<dbReference type="SUPFAM" id="SSF81665">
    <property type="entry name" value="Calcium ATPase, transmembrane domain M"/>
    <property type="match status" value="1"/>
</dbReference>
<dbReference type="InterPro" id="IPR006121">
    <property type="entry name" value="HMA_dom"/>
</dbReference>
<sequence length="757" mass="80870">MSSQSSASRHSRSTLQLTVEGMSCASCVGRVERVLAAQPGVEQATVNLATERATIVGEVEGESVAQAVTAAGYPAKIFVDAAQTRALQQQKKQQHIQALKHNVLIAVVLTLPIFLVEMAMHLSHDIDRWMDHVLPTPGRWHVEALLSTLVLLGPGRQFYRLGLPALWHRAPDMNTLVAIGTLAAWGYSLFATFTPQWLPAQSVHVYYEAAAMIVCLVLIGRLLEARAKGKTSQALQRLLQLQPNVAHRWHNEQSEEVATESLVLGDIVEVRPGEKIPIDGEVVSGNSHVEESMITGEPLAVRKKPGDVLTGGTLNQQGYLRFQVTATGEQTVLAQIVQAVEQAQAAKLPIQGLVDKITLRFVPVVFVAALITLLGWLYFAPQGGISLAIVNAVAVLIIACPCAMGLATPTSIMVATGRAAEKGILFRQGQALQQLRETTLIAFDKTGTLTEGRPALTDIQPVNGFTAQQLLTYAAAVERYSEHPLASAVVNAAKAQQLDPLPATDFTTNSGMGVSAKVNERLVHIGAQRYLDSLAIDGTALKSLATQYAEQGKTPFYIAIDQQLAGLVAVADPIKASSQAVVSQLQAQGITVAMVTGDNRLTAQAVAKQLAISEVVADVKPQGKVEAIQGWQQRFTRVSFVGDGINDAPALAAADVGIALGSGTDIAIESADVVLMSDTLNNVLNALHVSQATMTNIHQNLFWAFIYNLVLIPVAAGALYPYFGIQLSPILAAGAMALSSVFVLGNALRLKRTTFIH</sequence>
<keyword evidence="5 10" id="KW-0547">Nucleotide-binding</keyword>
<proteinExistence type="inferred from homology"/>
<dbReference type="SFLD" id="SFLDG00002">
    <property type="entry name" value="C1.7:_P-type_atpase_like"/>
    <property type="match status" value="1"/>
</dbReference>
<dbReference type="InterPro" id="IPR036163">
    <property type="entry name" value="HMA_dom_sf"/>
</dbReference>
<dbReference type="InterPro" id="IPR044492">
    <property type="entry name" value="P_typ_ATPase_HD_dom"/>
</dbReference>
<dbReference type="EMBL" id="JABBFR010000014">
    <property type="protein sequence ID" value="MBT0724957.1"/>
    <property type="molecule type" value="Genomic_DNA"/>
</dbReference>
<name>A0ABS5SXX5_9GAMM</name>
<dbReference type="NCBIfam" id="TIGR01525">
    <property type="entry name" value="ATPase-IB_hvy"/>
    <property type="match status" value="1"/>
</dbReference>
<feature type="transmembrane region" description="Helical" evidence="10">
    <location>
        <begin position="205"/>
        <end position="223"/>
    </location>
</feature>
<dbReference type="PRINTS" id="PR00943">
    <property type="entry name" value="CUATPASE"/>
</dbReference>
<dbReference type="InterPro" id="IPR017969">
    <property type="entry name" value="Heavy-metal-associated_CS"/>
</dbReference>
<dbReference type="InterPro" id="IPR023299">
    <property type="entry name" value="ATPase_P-typ_cyto_dom_N"/>
</dbReference>
<feature type="transmembrane region" description="Helical" evidence="10">
    <location>
        <begin position="729"/>
        <end position="748"/>
    </location>
</feature>
<comment type="similarity">
    <text evidence="2 10">Belongs to the cation transport ATPase (P-type) (TC 3.A.3) family. Type IB subfamily.</text>
</comment>
<dbReference type="InterPro" id="IPR027256">
    <property type="entry name" value="P-typ_ATPase_IB"/>
</dbReference>
<comment type="caution">
    <text evidence="12">The sequence shown here is derived from an EMBL/GenBank/DDBJ whole genome shotgun (WGS) entry which is preliminary data.</text>
</comment>
<dbReference type="Pfam" id="PF00403">
    <property type="entry name" value="HMA"/>
    <property type="match status" value="1"/>
</dbReference>
<evidence type="ECO:0000259" key="11">
    <source>
        <dbReference type="PROSITE" id="PS50846"/>
    </source>
</evidence>
<dbReference type="SFLD" id="SFLDS00003">
    <property type="entry name" value="Haloacid_Dehalogenase"/>
    <property type="match status" value="1"/>
</dbReference>
<organism evidence="12 13">
    <name type="scientific">Rosenbergiella gaditana</name>
    <dbReference type="NCBI Taxonomy" id="2726987"/>
    <lineage>
        <taxon>Bacteria</taxon>
        <taxon>Pseudomonadati</taxon>
        <taxon>Pseudomonadota</taxon>
        <taxon>Gammaproteobacteria</taxon>
        <taxon>Enterobacterales</taxon>
        <taxon>Erwiniaceae</taxon>
        <taxon>Rosenbergiella</taxon>
    </lineage>
</organism>
<keyword evidence="13" id="KW-1185">Reference proteome</keyword>
<dbReference type="InterPro" id="IPR023214">
    <property type="entry name" value="HAD_sf"/>
</dbReference>
<protein>
    <submittedName>
        <fullName evidence="12">Copper-translocating P-type ATPase</fullName>
    </submittedName>
</protein>
<dbReference type="NCBIfam" id="TIGR01494">
    <property type="entry name" value="ATPase_P-type"/>
    <property type="match status" value="1"/>
</dbReference>
<evidence type="ECO:0000256" key="4">
    <source>
        <dbReference type="ARBA" id="ARBA00022723"/>
    </source>
</evidence>
<dbReference type="Proteomes" id="UP000790096">
    <property type="component" value="Unassembled WGS sequence"/>
</dbReference>
<keyword evidence="3 10" id="KW-0812">Transmembrane</keyword>
<keyword evidence="7" id="KW-1278">Translocase</keyword>
<dbReference type="InterPro" id="IPR001757">
    <property type="entry name" value="P_typ_ATPase"/>
</dbReference>
<keyword evidence="9 10" id="KW-0472">Membrane</keyword>
<dbReference type="PROSITE" id="PS50846">
    <property type="entry name" value="HMA_2"/>
    <property type="match status" value="1"/>
</dbReference>
<dbReference type="InterPro" id="IPR018303">
    <property type="entry name" value="ATPase_P-typ_P_site"/>
</dbReference>
<evidence type="ECO:0000256" key="6">
    <source>
        <dbReference type="ARBA" id="ARBA00022840"/>
    </source>
</evidence>
<dbReference type="Pfam" id="PF00702">
    <property type="entry name" value="Hydrolase"/>
    <property type="match status" value="1"/>
</dbReference>
<dbReference type="CDD" id="cd02094">
    <property type="entry name" value="P-type_ATPase_Cu-like"/>
    <property type="match status" value="1"/>
</dbReference>
<feature type="transmembrane region" description="Helical" evidence="10">
    <location>
        <begin position="101"/>
        <end position="120"/>
    </location>
</feature>
<evidence type="ECO:0000256" key="9">
    <source>
        <dbReference type="ARBA" id="ARBA00023136"/>
    </source>
</evidence>
<keyword evidence="10" id="KW-1003">Cell membrane</keyword>
<dbReference type="Gene3D" id="3.40.50.1000">
    <property type="entry name" value="HAD superfamily/HAD-like"/>
    <property type="match status" value="1"/>
</dbReference>